<dbReference type="EMBL" id="MU004185">
    <property type="protein sequence ID" value="KAF2498631.1"/>
    <property type="molecule type" value="Genomic_DNA"/>
</dbReference>
<dbReference type="InterPro" id="IPR028884">
    <property type="entry name" value="Trm82"/>
</dbReference>
<evidence type="ECO:0000256" key="5">
    <source>
        <dbReference type="ARBA" id="ARBA00023242"/>
    </source>
</evidence>
<name>A0A6A6R1Q7_9PEZI</name>
<evidence type="ECO:0000256" key="6">
    <source>
        <dbReference type="HAMAP-Rule" id="MF_03056"/>
    </source>
</evidence>
<sequence>MAVPFQCVQACRPDPQDHSSWVLLAASGPRIYSCHSSGATSVWSSQKISEPPVHADEPQEPPGKKVKLSKQAEEPPNVSKLVVTSDYQHLVAVTAEDKCLRVFRLDLTGRLEPLSERPMPKRPCAVTLIENDATILCADKFGDVYALPLVPSPTDADDIFVAAQEKKETSASFVPTATPLTVHSGRNRKALEDQLKQKLQPKTKGPLKFKHDLLLGHVSMLTDILYAEIAGEKAEAKPRTYIFTADRDEHIRISRGPPQSHIIEGFCQGHREFVSKLCLTGSGDLISGGGDDDLIVWDWLNSRMLEKISIKQPVLDFFKAHPQHARPPQESEGDLKVAVSGIWAIPSSSSRDSVLVTCEGVPALFLFKIDSEKKVSSLQQTLPLVGNPLDLTLLESGQSTEVIIVSIDHTREPGSTTMLRQKEVNVILEQLNDQAQGDGLLGREVEVANAENPGKQAALQDIFYGIENLRKRAGAED</sequence>
<keyword evidence="3 6" id="KW-0819">tRNA processing</keyword>
<organism evidence="8 9">
    <name type="scientific">Lophium mytilinum</name>
    <dbReference type="NCBI Taxonomy" id="390894"/>
    <lineage>
        <taxon>Eukaryota</taxon>
        <taxon>Fungi</taxon>
        <taxon>Dikarya</taxon>
        <taxon>Ascomycota</taxon>
        <taxon>Pezizomycotina</taxon>
        <taxon>Dothideomycetes</taxon>
        <taxon>Pleosporomycetidae</taxon>
        <taxon>Mytilinidiales</taxon>
        <taxon>Mytilinidiaceae</taxon>
        <taxon>Lophium</taxon>
    </lineage>
</organism>
<keyword evidence="4 6" id="KW-0677">Repeat</keyword>
<comment type="similarity">
    <text evidence="6">Belongs to the WD repeat TRM82 family.</text>
</comment>
<proteinExistence type="inferred from homology"/>
<dbReference type="SUPFAM" id="SSF101908">
    <property type="entry name" value="Putative isomerase YbhE"/>
    <property type="match status" value="1"/>
</dbReference>
<dbReference type="GO" id="GO:0043527">
    <property type="term" value="C:tRNA methyltransferase complex"/>
    <property type="evidence" value="ECO:0007669"/>
    <property type="project" value="TreeGrafter"/>
</dbReference>
<evidence type="ECO:0000313" key="8">
    <source>
        <dbReference type="EMBL" id="KAF2498631.1"/>
    </source>
</evidence>
<dbReference type="GO" id="GO:0005829">
    <property type="term" value="C:cytosol"/>
    <property type="evidence" value="ECO:0007669"/>
    <property type="project" value="TreeGrafter"/>
</dbReference>
<dbReference type="PANTHER" id="PTHR16288:SF0">
    <property type="entry name" value="TRNA (GUANINE-N(7)-)-METHYLTRANSFERASE NON-CATALYTIC SUBUNIT WDR4"/>
    <property type="match status" value="1"/>
</dbReference>
<gene>
    <name evidence="8" type="ORF">BU16DRAFT_456235</name>
</gene>
<dbReference type="InterPro" id="IPR015943">
    <property type="entry name" value="WD40/YVTN_repeat-like_dom_sf"/>
</dbReference>
<dbReference type="Gene3D" id="2.130.10.10">
    <property type="entry name" value="YVTN repeat-like/Quinoprotein amine dehydrogenase"/>
    <property type="match status" value="2"/>
</dbReference>
<dbReference type="OrthoDB" id="339900at2759"/>
<dbReference type="HAMAP" id="MF_03056">
    <property type="entry name" value="TRM82"/>
    <property type="match status" value="1"/>
</dbReference>
<feature type="region of interest" description="Disordered" evidence="7">
    <location>
        <begin position="43"/>
        <end position="77"/>
    </location>
</feature>
<evidence type="ECO:0000313" key="9">
    <source>
        <dbReference type="Proteomes" id="UP000799750"/>
    </source>
</evidence>
<reference evidence="8" key="1">
    <citation type="journal article" date="2020" name="Stud. Mycol.">
        <title>101 Dothideomycetes genomes: a test case for predicting lifestyles and emergence of pathogens.</title>
        <authorList>
            <person name="Haridas S."/>
            <person name="Albert R."/>
            <person name="Binder M."/>
            <person name="Bloem J."/>
            <person name="Labutti K."/>
            <person name="Salamov A."/>
            <person name="Andreopoulos B."/>
            <person name="Baker S."/>
            <person name="Barry K."/>
            <person name="Bills G."/>
            <person name="Bluhm B."/>
            <person name="Cannon C."/>
            <person name="Castanera R."/>
            <person name="Culley D."/>
            <person name="Daum C."/>
            <person name="Ezra D."/>
            <person name="Gonzalez J."/>
            <person name="Henrissat B."/>
            <person name="Kuo A."/>
            <person name="Liang C."/>
            <person name="Lipzen A."/>
            <person name="Lutzoni F."/>
            <person name="Magnuson J."/>
            <person name="Mondo S."/>
            <person name="Nolan M."/>
            <person name="Ohm R."/>
            <person name="Pangilinan J."/>
            <person name="Park H.-J."/>
            <person name="Ramirez L."/>
            <person name="Alfaro M."/>
            <person name="Sun H."/>
            <person name="Tritt A."/>
            <person name="Yoshinaga Y."/>
            <person name="Zwiers L.-H."/>
            <person name="Turgeon B."/>
            <person name="Goodwin S."/>
            <person name="Spatafora J."/>
            <person name="Crous P."/>
            <person name="Grigoriev I."/>
        </authorList>
    </citation>
    <scope>NUCLEOTIDE SEQUENCE</scope>
    <source>
        <strain evidence="8">CBS 269.34</strain>
    </source>
</reference>
<dbReference type="UniPathway" id="UPA00989"/>
<dbReference type="GO" id="GO:0106004">
    <property type="term" value="P:tRNA (guanine-N7)-methylation"/>
    <property type="evidence" value="ECO:0007669"/>
    <property type="project" value="UniProtKB-UniRule"/>
</dbReference>
<comment type="pathway">
    <text evidence="6">tRNA modification; N(7)-methylguanine-tRNA biosynthesis.</text>
</comment>
<comment type="function">
    <text evidence="6">Required for the formation of N(7)-methylguanine at position 46 (m7G46) in tRNA. In the complex, it is required to stabilize and induce conformational changes of the catalytic subunit.</text>
</comment>
<dbReference type="Proteomes" id="UP000799750">
    <property type="component" value="Unassembled WGS sequence"/>
</dbReference>
<comment type="subcellular location">
    <subcellularLocation>
        <location evidence="1 6">Nucleus</location>
    </subcellularLocation>
</comment>
<evidence type="ECO:0000256" key="7">
    <source>
        <dbReference type="SAM" id="MobiDB-lite"/>
    </source>
</evidence>
<protein>
    <submittedName>
        <fullName evidence="8">tRNA methyltransferas-like protein</fullName>
    </submittedName>
</protein>
<evidence type="ECO:0000256" key="2">
    <source>
        <dbReference type="ARBA" id="ARBA00022574"/>
    </source>
</evidence>
<keyword evidence="5 6" id="KW-0539">Nucleus</keyword>
<dbReference type="AlphaFoldDB" id="A0A6A6R1Q7"/>
<keyword evidence="2 6" id="KW-0853">WD repeat</keyword>
<keyword evidence="9" id="KW-1185">Reference proteome</keyword>
<dbReference type="GO" id="GO:0005634">
    <property type="term" value="C:nucleus"/>
    <property type="evidence" value="ECO:0007669"/>
    <property type="project" value="UniProtKB-SubCell"/>
</dbReference>
<evidence type="ECO:0000256" key="1">
    <source>
        <dbReference type="ARBA" id="ARBA00004123"/>
    </source>
</evidence>
<evidence type="ECO:0000256" key="3">
    <source>
        <dbReference type="ARBA" id="ARBA00022694"/>
    </source>
</evidence>
<evidence type="ECO:0000256" key="4">
    <source>
        <dbReference type="ARBA" id="ARBA00022737"/>
    </source>
</evidence>
<accession>A0A6A6R1Q7</accession>
<dbReference type="PANTHER" id="PTHR16288">
    <property type="entry name" value="WD40 REPEAT PROTEIN 4"/>
    <property type="match status" value="1"/>
</dbReference>